<evidence type="ECO:0000256" key="4">
    <source>
        <dbReference type="ARBA" id="ARBA00022982"/>
    </source>
</evidence>
<dbReference type="Pfam" id="PF04526">
    <property type="entry name" value="DUF568"/>
    <property type="match status" value="1"/>
</dbReference>
<dbReference type="InterPro" id="IPR045265">
    <property type="entry name" value="AIR12_DOMON"/>
</dbReference>
<organism evidence="8 9">
    <name type="scientific">Lactuca sativa</name>
    <name type="common">Garden lettuce</name>
    <dbReference type="NCBI Taxonomy" id="4236"/>
    <lineage>
        <taxon>Eukaryota</taxon>
        <taxon>Viridiplantae</taxon>
        <taxon>Streptophyta</taxon>
        <taxon>Embryophyta</taxon>
        <taxon>Tracheophyta</taxon>
        <taxon>Spermatophyta</taxon>
        <taxon>Magnoliopsida</taxon>
        <taxon>eudicotyledons</taxon>
        <taxon>Gunneridae</taxon>
        <taxon>Pentapetalae</taxon>
        <taxon>asterids</taxon>
        <taxon>campanulids</taxon>
        <taxon>Asterales</taxon>
        <taxon>Asteraceae</taxon>
        <taxon>Cichorioideae</taxon>
        <taxon>Cichorieae</taxon>
        <taxon>Lactucinae</taxon>
        <taxon>Lactuca</taxon>
    </lineage>
</organism>
<dbReference type="EMBL" id="NBSK02000007">
    <property type="protein sequence ID" value="KAJ0198483.1"/>
    <property type="molecule type" value="Genomic_DNA"/>
</dbReference>
<dbReference type="GO" id="GO:0016020">
    <property type="term" value="C:membrane"/>
    <property type="evidence" value="ECO:0007669"/>
    <property type="project" value="UniProtKB-SubCell"/>
</dbReference>
<dbReference type="Proteomes" id="UP000235145">
    <property type="component" value="Unassembled WGS sequence"/>
</dbReference>
<comment type="caution">
    <text evidence="8">The sequence shown here is derived from an EMBL/GenBank/DDBJ whole genome shotgun (WGS) entry which is preliminary data.</text>
</comment>
<dbReference type="PANTHER" id="PTHR23130:SF159">
    <property type="entry name" value="OS08G0335600 PROTEIN"/>
    <property type="match status" value="1"/>
</dbReference>
<gene>
    <name evidence="8" type="ORF">LSAT_V11C700380020</name>
</gene>
<dbReference type="Gramene" id="rna-gnl|WGS:NBSK|LSAT_7X96040_mrna">
    <property type="protein sequence ID" value="cds-PLY92566.1"/>
    <property type="gene ID" value="gene-LSAT_7X96040"/>
</dbReference>
<comment type="subcellular location">
    <subcellularLocation>
        <location evidence="1">Membrane</location>
    </subcellularLocation>
</comment>
<dbReference type="OrthoDB" id="19261at2759"/>
<proteinExistence type="predicted"/>
<protein>
    <recommendedName>
        <fullName evidence="7">DOMON domain-containing protein</fullName>
    </recommendedName>
</protein>
<evidence type="ECO:0000256" key="3">
    <source>
        <dbReference type="ARBA" id="ARBA00022729"/>
    </source>
</evidence>
<evidence type="ECO:0000256" key="6">
    <source>
        <dbReference type="SAM" id="SignalP"/>
    </source>
</evidence>
<keyword evidence="5" id="KW-0472">Membrane</keyword>
<reference evidence="8 9" key="1">
    <citation type="journal article" date="2017" name="Nat. Commun.">
        <title>Genome assembly with in vitro proximity ligation data and whole-genome triplication in lettuce.</title>
        <authorList>
            <person name="Reyes-Chin-Wo S."/>
            <person name="Wang Z."/>
            <person name="Yang X."/>
            <person name="Kozik A."/>
            <person name="Arikit S."/>
            <person name="Song C."/>
            <person name="Xia L."/>
            <person name="Froenicke L."/>
            <person name="Lavelle D.O."/>
            <person name="Truco M.J."/>
            <person name="Xia R."/>
            <person name="Zhu S."/>
            <person name="Xu C."/>
            <person name="Xu H."/>
            <person name="Xu X."/>
            <person name="Cox K."/>
            <person name="Korf I."/>
            <person name="Meyers B.C."/>
            <person name="Michelmore R.W."/>
        </authorList>
    </citation>
    <scope>NUCLEOTIDE SEQUENCE [LARGE SCALE GENOMIC DNA]</scope>
    <source>
        <strain evidence="9">cv. Salinas</strain>
        <tissue evidence="8">Seedlings</tissue>
    </source>
</reference>
<evidence type="ECO:0000259" key="7">
    <source>
        <dbReference type="PROSITE" id="PS50836"/>
    </source>
</evidence>
<evidence type="ECO:0000313" key="9">
    <source>
        <dbReference type="Proteomes" id="UP000235145"/>
    </source>
</evidence>
<accession>A0A9R1V510</accession>
<sequence length="191" mass="21406">MAIGLSSPSILYISTILISLFFSTSSQTCSNHTFTSKRTFTSCKDLPYLNAHLHWTYFKSTNQSKIAFRAPHTPKGWIAWAINPYRRSMVGSQALIAFRNTKGMMSAYTTTITGYNPSMQPKKLSFHVSKLSVEYSNNEITIFAVVGPLANGPVVNQVWQVGSLDQNGVPMMHEMEFQNLQSKDVIDFSSF</sequence>
<evidence type="ECO:0000256" key="2">
    <source>
        <dbReference type="ARBA" id="ARBA00022448"/>
    </source>
</evidence>
<dbReference type="PANTHER" id="PTHR23130">
    <property type="entry name" value="CYTOCHROME B561 AND DOMON DOMAIN-CONTAINING PROTEIN"/>
    <property type="match status" value="1"/>
</dbReference>
<feature type="domain" description="DOMON" evidence="7">
    <location>
        <begin position="49"/>
        <end position="162"/>
    </location>
</feature>
<feature type="chain" id="PRO_5040162845" description="DOMON domain-containing protein" evidence="6">
    <location>
        <begin position="27"/>
        <end position="191"/>
    </location>
</feature>
<evidence type="ECO:0000313" key="8">
    <source>
        <dbReference type="EMBL" id="KAJ0198483.1"/>
    </source>
</evidence>
<feature type="signal peptide" evidence="6">
    <location>
        <begin position="1"/>
        <end position="26"/>
    </location>
</feature>
<name>A0A9R1V510_LACSA</name>
<dbReference type="CDD" id="cd09629">
    <property type="entry name" value="DOMON_CIL1_like"/>
    <property type="match status" value="1"/>
</dbReference>
<dbReference type="PROSITE" id="PS50836">
    <property type="entry name" value="DOMON"/>
    <property type="match status" value="1"/>
</dbReference>
<keyword evidence="3 6" id="KW-0732">Signal</keyword>
<keyword evidence="4" id="KW-0249">Electron transport</keyword>
<keyword evidence="9" id="KW-1185">Reference proteome</keyword>
<keyword evidence="2" id="KW-0813">Transport</keyword>
<evidence type="ECO:0000256" key="5">
    <source>
        <dbReference type="ARBA" id="ARBA00023136"/>
    </source>
</evidence>
<evidence type="ECO:0000256" key="1">
    <source>
        <dbReference type="ARBA" id="ARBA00004370"/>
    </source>
</evidence>
<dbReference type="InterPro" id="IPR005018">
    <property type="entry name" value="DOMON_domain"/>
</dbReference>
<dbReference type="AlphaFoldDB" id="A0A9R1V510"/>